<evidence type="ECO:0000313" key="3">
    <source>
        <dbReference type="Proteomes" id="UP000664034"/>
    </source>
</evidence>
<accession>A0A939GEE6</accession>
<feature type="domain" description="DUF3291" evidence="1">
    <location>
        <begin position="3"/>
        <end position="140"/>
    </location>
</feature>
<dbReference type="AlphaFoldDB" id="A0A939GEE6"/>
<protein>
    <submittedName>
        <fullName evidence="2">DUF3291 domain-containing protein</fullName>
    </submittedName>
</protein>
<dbReference type="RefSeq" id="WP_207363785.1">
    <property type="nucleotide sequence ID" value="NZ_JAFMYV010000002.1"/>
</dbReference>
<dbReference type="EMBL" id="JAFMYV010000002">
    <property type="protein sequence ID" value="MBO0936253.1"/>
    <property type="molecule type" value="Genomic_DNA"/>
</dbReference>
<name>A0A939GEE6_9BACT</name>
<comment type="caution">
    <text evidence="2">The sequence shown here is derived from an EMBL/GenBank/DDBJ whole genome shotgun (WGS) entry which is preliminary data.</text>
</comment>
<dbReference type="InterPro" id="IPR021708">
    <property type="entry name" value="DUF3291"/>
</dbReference>
<dbReference type="InterPro" id="IPR011008">
    <property type="entry name" value="Dimeric_a/b-barrel"/>
</dbReference>
<evidence type="ECO:0000259" key="1">
    <source>
        <dbReference type="Pfam" id="PF11695"/>
    </source>
</evidence>
<gene>
    <name evidence="2" type="ORF">J2I47_06810</name>
</gene>
<keyword evidence="3" id="KW-1185">Reference proteome</keyword>
<reference evidence="2" key="1">
    <citation type="submission" date="2021-03" db="EMBL/GenBank/DDBJ databases">
        <title>Fibrella sp. HMF5335 genome sequencing and assembly.</title>
        <authorList>
            <person name="Kang H."/>
            <person name="Kim H."/>
            <person name="Bae S."/>
            <person name="Joh K."/>
        </authorList>
    </citation>
    <scope>NUCLEOTIDE SEQUENCE</scope>
    <source>
        <strain evidence="2">HMF5335</strain>
    </source>
</reference>
<proteinExistence type="predicted"/>
<dbReference type="Proteomes" id="UP000664034">
    <property type="component" value="Unassembled WGS sequence"/>
</dbReference>
<dbReference type="SUPFAM" id="SSF54909">
    <property type="entry name" value="Dimeric alpha+beta barrel"/>
    <property type="match status" value="1"/>
</dbReference>
<sequence length="146" mass="16563">MHIAQINISRLLAPIHDPLIADFAAQLDEINALAERSPGFVWRLKGEGNNATDLSPFADDLIIVTMSVWTSVEALKQFAFKSAHTVVMRRRDEWFSTFPTAYLALWWVDEGHEPTVDEAKARLRSLDEHGPTPFAFTFRQLFSPHA</sequence>
<dbReference type="Pfam" id="PF11695">
    <property type="entry name" value="DUF3291"/>
    <property type="match status" value="1"/>
</dbReference>
<organism evidence="2 3">
    <name type="scientific">Fibrella rubiginis</name>
    <dbReference type="NCBI Taxonomy" id="2817060"/>
    <lineage>
        <taxon>Bacteria</taxon>
        <taxon>Pseudomonadati</taxon>
        <taxon>Bacteroidota</taxon>
        <taxon>Cytophagia</taxon>
        <taxon>Cytophagales</taxon>
        <taxon>Spirosomataceae</taxon>
        <taxon>Fibrella</taxon>
    </lineage>
</organism>
<evidence type="ECO:0000313" key="2">
    <source>
        <dbReference type="EMBL" id="MBO0936253.1"/>
    </source>
</evidence>